<evidence type="ECO:0000313" key="8">
    <source>
        <dbReference type="Proteomes" id="UP000792457"/>
    </source>
</evidence>
<comment type="similarity">
    <text evidence="3">Belongs to the SPOT14 family.</text>
</comment>
<evidence type="ECO:0000256" key="5">
    <source>
        <dbReference type="ARBA" id="ARBA00023242"/>
    </source>
</evidence>
<sequence length="242" mass="26374">MLTCDFTNMFSDSITSSMDSNRNCIRGIARRDENEFSNQSILNTMKCFVRAVNEMDETILVPCRLMDMKLSDGSEPSLKTNANSRHRRRPHTFAEDLAGSDLYAVYTMVNAVREELMWGSDNAEAAEESEGGVGRTCAPSGTTSAPKGHVRRPSSTSVASCTSASSAVSSCSVASDTDSETGNEDSGVEGTGGEEEDGDLRHRRMAEAFRRHLRGLRHCLEQMTDAATYLTTRYQNDVGGAV</sequence>
<dbReference type="PANTHER" id="PTHR14315">
    <property type="entry name" value="SPOT14 FAMILY MEMBER"/>
    <property type="match status" value="1"/>
</dbReference>
<keyword evidence="8" id="KW-1185">Reference proteome</keyword>
<evidence type="ECO:0000313" key="7">
    <source>
        <dbReference type="EMBL" id="KAG8228275.1"/>
    </source>
</evidence>
<gene>
    <name evidence="7" type="ORF">J437_LFUL006242</name>
</gene>
<feature type="compositionally biased region" description="Low complexity" evidence="6">
    <location>
        <begin position="154"/>
        <end position="176"/>
    </location>
</feature>
<feature type="region of interest" description="Disordered" evidence="6">
    <location>
        <begin position="123"/>
        <end position="200"/>
    </location>
</feature>
<dbReference type="EMBL" id="KZ308365">
    <property type="protein sequence ID" value="KAG8228275.1"/>
    <property type="molecule type" value="Genomic_DNA"/>
</dbReference>
<dbReference type="GO" id="GO:0005829">
    <property type="term" value="C:cytosol"/>
    <property type="evidence" value="ECO:0007669"/>
    <property type="project" value="TreeGrafter"/>
</dbReference>
<organism evidence="7 8">
    <name type="scientific">Ladona fulva</name>
    <name type="common">Scarce chaser dragonfly</name>
    <name type="synonym">Libellula fulva</name>
    <dbReference type="NCBI Taxonomy" id="123851"/>
    <lineage>
        <taxon>Eukaryota</taxon>
        <taxon>Metazoa</taxon>
        <taxon>Ecdysozoa</taxon>
        <taxon>Arthropoda</taxon>
        <taxon>Hexapoda</taxon>
        <taxon>Insecta</taxon>
        <taxon>Pterygota</taxon>
        <taxon>Palaeoptera</taxon>
        <taxon>Odonata</taxon>
        <taxon>Epiprocta</taxon>
        <taxon>Anisoptera</taxon>
        <taxon>Libelluloidea</taxon>
        <taxon>Libellulidae</taxon>
        <taxon>Ladona</taxon>
    </lineage>
</organism>
<evidence type="ECO:0008006" key="9">
    <source>
        <dbReference type="Google" id="ProtNLM"/>
    </source>
</evidence>
<proteinExistence type="inferred from homology"/>
<comment type="caution">
    <text evidence="7">The sequence shown here is derived from an EMBL/GenBank/DDBJ whole genome shotgun (WGS) entry which is preliminary data.</text>
</comment>
<dbReference type="InterPro" id="IPR009786">
    <property type="entry name" value="Spot_14"/>
</dbReference>
<name>A0A8K0NXN8_LADFU</name>
<evidence type="ECO:0000256" key="2">
    <source>
        <dbReference type="ARBA" id="ARBA00004496"/>
    </source>
</evidence>
<dbReference type="Pfam" id="PF07084">
    <property type="entry name" value="Spot_14"/>
    <property type="match status" value="2"/>
</dbReference>
<comment type="subcellular location">
    <subcellularLocation>
        <location evidence="2">Cytoplasm</location>
    </subcellularLocation>
    <subcellularLocation>
        <location evidence="1">Nucleus</location>
    </subcellularLocation>
</comment>
<evidence type="ECO:0000256" key="1">
    <source>
        <dbReference type="ARBA" id="ARBA00004123"/>
    </source>
</evidence>
<dbReference type="Proteomes" id="UP000792457">
    <property type="component" value="Unassembled WGS sequence"/>
</dbReference>
<reference evidence="7" key="1">
    <citation type="submission" date="2013-04" db="EMBL/GenBank/DDBJ databases">
        <authorList>
            <person name="Qu J."/>
            <person name="Murali S.C."/>
            <person name="Bandaranaike D."/>
            <person name="Bellair M."/>
            <person name="Blankenburg K."/>
            <person name="Chao H."/>
            <person name="Dinh H."/>
            <person name="Doddapaneni H."/>
            <person name="Downs B."/>
            <person name="Dugan-Rocha S."/>
            <person name="Elkadiri S."/>
            <person name="Gnanaolivu R.D."/>
            <person name="Hernandez B."/>
            <person name="Javaid M."/>
            <person name="Jayaseelan J.C."/>
            <person name="Lee S."/>
            <person name="Li M."/>
            <person name="Ming W."/>
            <person name="Munidasa M."/>
            <person name="Muniz J."/>
            <person name="Nguyen L."/>
            <person name="Ongeri F."/>
            <person name="Osuji N."/>
            <person name="Pu L.-L."/>
            <person name="Puazo M."/>
            <person name="Qu C."/>
            <person name="Quiroz J."/>
            <person name="Raj R."/>
            <person name="Weissenberger G."/>
            <person name="Xin Y."/>
            <person name="Zou X."/>
            <person name="Han Y."/>
            <person name="Richards S."/>
            <person name="Worley K."/>
            <person name="Muzny D."/>
            <person name="Gibbs R."/>
        </authorList>
    </citation>
    <scope>NUCLEOTIDE SEQUENCE</scope>
    <source>
        <strain evidence="7">Sampled in the wild</strain>
    </source>
</reference>
<evidence type="ECO:0000256" key="3">
    <source>
        <dbReference type="ARBA" id="ARBA00009488"/>
    </source>
</evidence>
<evidence type="ECO:0000256" key="4">
    <source>
        <dbReference type="ARBA" id="ARBA00022490"/>
    </source>
</evidence>
<dbReference type="Gene3D" id="6.10.140.1610">
    <property type="match status" value="1"/>
</dbReference>
<dbReference type="OrthoDB" id="5951908at2759"/>
<dbReference type="PANTHER" id="PTHR14315:SF17">
    <property type="entry name" value="MIP21584P"/>
    <property type="match status" value="1"/>
</dbReference>
<keyword evidence="4" id="KW-0963">Cytoplasm</keyword>
<reference evidence="7" key="2">
    <citation type="submission" date="2017-10" db="EMBL/GenBank/DDBJ databases">
        <title>Ladona fulva Genome sequencing and assembly.</title>
        <authorList>
            <person name="Murali S."/>
            <person name="Richards S."/>
            <person name="Bandaranaike D."/>
            <person name="Bellair M."/>
            <person name="Blankenburg K."/>
            <person name="Chao H."/>
            <person name="Dinh H."/>
            <person name="Doddapaneni H."/>
            <person name="Dugan-Rocha S."/>
            <person name="Elkadiri S."/>
            <person name="Gnanaolivu R."/>
            <person name="Hernandez B."/>
            <person name="Skinner E."/>
            <person name="Javaid M."/>
            <person name="Lee S."/>
            <person name="Li M."/>
            <person name="Ming W."/>
            <person name="Munidasa M."/>
            <person name="Muniz J."/>
            <person name="Nguyen L."/>
            <person name="Hughes D."/>
            <person name="Osuji N."/>
            <person name="Pu L.-L."/>
            <person name="Puazo M."/>
            <person name="Qu C."/>
            <person name="Quiroz J."/>
            <person name="Raj R."/>
            <person name="Weissenberger G."/>
            <person name="Xin Y."/>
            <person name="Zou X."/>
            <person name="Han Y."/>
            <person name="Worley K."/>
            <person name="Muzny D."/>
            <person name="Gibbs R."/>
        </authorList>
    </citation>
    <scope>NUCLEOTIDE SEQUENCE</scope>
    <source>
        <strain evidence="7">Sampled in the wild</strain>
    </source>
</reference>
<dbReference type="GO" id="GO:0046890">
    <property type="term" value="P:regulation of lipid biosynthetic process"/>
    <property type="evidence" value="ECO:0007669"/>
    <property type="project" value="TreeGrafter"/>
</dbReference>
<feature type="compositionally biased region" description="Acidic residues" evidence="6">
    <location>
        <begin position="177"/>
        <end position="198"/>
    </location>
</feature>
<evidence type="ECO:0000256" key="6">
    <source>
        <dbReference type="SAM" id="MobiDB-lite"/>
    </source>
</evidence>
<accession>A0A8K0NXN8</accession>
<dbReference type="GO" id="GO:0005634">
    <property type="term" value="C:nucleus"/>
    <property type="evidence" value="ECO:0007669"/>
    <property type="project" value="UniProtKB-SubCell"/>
</dbReference>
<keyword evidence="5" id="KW-0539">Nucleus</keyword>
<dbReference type="InterPro" id="IPR053719">
    <property type="entry name" value="Lipogen_MT_Stabilize_sf"/>
</dbReference>
<dbReference type="AlphaFoldDB" id="A0A8K0NXN8"/>
<protein>
    <recommendedName>
        <fullName evidence="9">Mid1-interacting protein</fullName>
    </recommendedName>
</protein>